<accession>W9ZJZ6</accession>
<dbReference type="GO" id="GO:0004451">
    <property type="term" value="F:isocitrate lyase activity"/>
    <property type="evidence" value="ECO:0007669"/>
    <property type="project" value="InterPro"/>
</dbReference>
<dbReference type="InterPro" id="IPR006254">
    <property type="entry name" value="Isocitrate_lyase"/>
</dbReference>
<comment type="catalytic activity">
    <reaction evidence="1">
        <text>(2S,3R)-3-hydroxybutane-1,2,3-tricarboxylate = pyruvate + succinate</text>
        <dbReference type="Rhea" id="RHEA:16809"/>
        <dbReference type="ChEBI" id="CHEBI:15361"/>
        <dbReference type="ChEBI" id="CHEBI:30031"/>
        <dbReference type="ChEBI" id="CHEBI:57429"/>
        <dbReference type="EC" id="4.1.3.30"/>
    </reaction>
</comment>
<evidence type="ECO:0000313" key="7">
    <source>
        <dbReference type="EMBL" id="EXJ94829.1"/>
    </source>
</evidence>
<proteinExistence type="inferred from homology"/>
<evidence type="ECO:0000256" key="6">
    <source>
        <dbReference type="PIRSR" id="PIRSR001362-3"/>
    </source>
</evidence>
<dbReference type="PANTHER" id="PTHR21631">
    <property type="entry name" value="ISOCITRATE LYASE/MALATE SYNTHASE"/>
    <property type="match status" value="1"/>
</dbReference>
<feature type="binding site" evidence="6">
    <location>
        <position position="171"/>
    </location>
    <ligand>
        <name>Mg(2+)</name>
        <dbReference type="ChEBI" id="CHEBI:18420"/>
    </ligand>
</feature>
<comment type="cofactor">
    <cofactor evidence="6">
        <name>Mg(2+)</name>
        <dbReference type="ChEBI" id="CHEBI:18420"/>
    </cofactor>
    <text evidence="6">Can also use Mn(2+) ion.</text>
</comment>
<dbReference type="GO" id="GO:0019752">
    <property type="term" value="P:carboxylic acid metabolic process"/>
    <property type="evidence" value="ECO:0007669"/>
    <property type="project" value="InterPro"/>
</dbReference>
<comment type="caution">
    <text evidence="7">The sequence shown here is derived from an EMBL/GenBank/DDBJ whole genome shotgun (WGS) entry which is preliminary data.</text>
</comment>
<keyword evidence="6" id="KW-0479">Metal-binding</keyword>
<comment type="subunit">
    <text evidence="3">Homotetramer.</text>
</comment>
<dbReference type="GO" id="GO:0046872">
    <property type="term" value="F:metal ion binding"/>
    <property type="evidence" value="ECO:0007669"/>
    <property type="project" value="UniProtKB-KW"/>
</dbReference>
<dbReference type="EMBL" id="AMWN01000002">
    <property type="protein sequence ID" value="EXJ94829.1"/>
    <property type="molecule type" value="Genomic_DNA"/>
</dbReference>
<evidence type="ECO:0000313" key="8">
    <source>
        <dbReference type="Proteomes" id="UP000019484"/>
    </source>
</evidence>
<dbReference type="Gene3D" id="3.20.20.60">
    <property type="entry name" value="Phosphoenolpyruvate-binding domains"/>
    <property type="match status" value="1"/>
</dbReference>
<comment type="similarity">
    <text evidence="2 5">Belongs to the isocitrate lyase/PEP mutase superfamily. Isocitrate lyase family.</text>
</comment>
<keyword evidence="8" id="KW-1185">Reference proteome</keyword>
<dbReference type="SUPFAM" id="SSF51621">
    <property type="entry name" value="Phosphoenolpyruvate/pyruvate domain"/>
    <property type="match status" value="1"/>
</dbReference>
<keyword evidence="6" id="KW-0460">Magnesium</keyword>
<evidence type="ECO:0000256" key="2">
    <source>
        <dbReference type="ARBA" id="ARBA00005704"/>
    </source>
</evidence>
<dbReference type="STRING" id="1182541.W9ZJZ6"/>
<evidence type="ECO:0000256" key="1">
    <source>
        <dbReference type="ARBA" id="ARBA00001050"/>
    </source>
</evidence>
<dbReference type="GeneID" id="19158122"/>
<dbReference type="Proteomes" id="UP000019484">
    <property type="component" value="Unassembled WGS sequence"/>
</dbReference>
<dbReference type="Pfam" id="PF00463">
    <property type="entry name" value="ICL"/>
    <property type="match status" value="1"/>
</dbReference>
<name>W9ZJZ6_9EURO</name>
<organism evidence="7 8">
    <name type="scientific">Capronia coronata CBS 617.96</name>
    <dbReference type="NCBI Taxonomy" id="1182541"/>
    <lineage>
        <taxon>Eukaryota</taxon>
        <taxon>Fungi</taxon>
        <taxon>Dikarya</taxon>
        <taxon>Ascomycota</taxon>
        <taxon>Pezizomycotina</taxon>
        <taxon>Eurotiomycetes</taxon>
        <taxon>Chaetothyriomycetidae</taxon>
        <taxon>Chaetothyriales</taxon>
        <taxon>Herpotrichiellaceae</taxon>
        <taxon>Capronia</taxon>
    </lineage>
</organism>
<protein>
    <recommendedName>
        <fullName evidence="5">Isocitrate lyase</fullName>
    </recommendedName>
</protein>
<evidence type="ECO:0000256" key="5">
    <source>
        <dbReference type="PIRNR" id="PIRNR001362"/>
    </source>
</evidence>
<sequence length="574" mass="63237">MPKINLSLDAEQAAFDQEVAEIKSWWKSSPKQRQLKRPYPAERIAALRSSIKQKYPSSDMALKLWEQMNEHQKNGTCELTFGCTDPLQAGVMAKHQQTIYVSGALCGYSQVSQPGMDHADYPWDTVPATVNKIFRSQQWQDQRQRQFRFLYPKADRAGLEQWDFLTPIVADGDMGFGGLTHTMKMTRAFVEAGVAMFHLDDLAIGTKKFTIGEGRTVVPTSEYLSRLTVARMQIDIMGAETMLMCRCDTDHAGYITSVIDARDHAYVLGATKPVEPLTMVLSKALASGADYLQTQKDWLASAELKTFDDAVASHAASSPDSVAAYQAAVKKASGSASISLSARRALAAEHLPKELYSTLFFDWDLCRTPEGSYRFAPTVDAVISRALLAAGLGEVTWARMDYPVPSDIDTFHKAVRAVHPDRKFAFGYTGGYDWLKAGWTAEEIKEFPWASSKKYGIVWHVQPIWALQGMRRAVEEFSALWQKGGIAAYMNAVQAKELKTSYPGLAARTDGAAADTNGVEEDDADNAGYARFRFSGAYLADALLETATMGVDGAEKGLLMGEGVVKGPKANRFG</sequence>
<dbReference type="Gene3D" id="1.10.10.850">
    <property type="match status" value="1"/>
</dbReference>
<evidence type="ECO:0000256" key="3">
    <source>
        <dbReference type="ARBA" id="ARBA00011881"/>
    </source>
</evidence>
<dbReference type="PANTHER" id="PTHR21631:SF3">
    <property type="entry name" value="BIFUNCTIONAL GLYOXYLATE CYCLE PROTEIN"/>
    <property type="match status" value="1"/>
</dbReference>
<evidence type="ECO:0000256" key="4">
    <source>
        <dbReference type="ARBA" id="ARBA00023239"/>
    </source>
</evidence>
<dbReference type="OrthoDB" id="4078635at2759"/>
<dbReference type="eggNOG" id="KOG1260">
    <property type="taxonomic scope" value="Eukaryota"/>
</dbReference>
<keyword evidence="4 5" id="KW-0456">Lyase</keyword>
<dbReference type="InterPro" id="IPR015813">
    <property type="entry name" value="Pyrv/PenolPyrv_kinase-like_dom"/>
</dbReference>
<dbReference type="GO" id="GO:0046421">
    <property type="term" value="F:methylisocitrate lyase activity"/>
    <property type="evidence" value="ECO:0007669"/>
    <property type="project" value="UniProtKB-EC"/>
</dbReference>
<reference evidence="7 8" key="1">
    <citation type="submission" date="2013-03" db="EMBL/GenBank/DDBJ databases">
        <title>The Genome Sequence of Capronia coronata CBS 617.96.</title>
        <authorList>
            <consortium name="The Broad Institute Genomics Platform"/>
            <person name="Cuomo C."/>
            <person name="de Hoog S."/>
            <person name="Gorbushina A."/>
            <person name="Walker B."/>
            <person name="Young S.K."/>
            <person name="Zeng Q."/>
            <person name="Gargeya S."/>
            <person name="Fitzgerald M."/>
            <person name="Haas B."/>
            <person name="Abouelleil A."/>
            <person name="Allen A.W."/>
            <person name="Alvarado L."/>
            <person name="Arachchi H.M."/>
            <person name="Berlin A.M."/>
            <person name="Chapman S.B."/>
            <person name="Gainer-Dewar J."/>
            <person name="Goldberg J."/>
            <person name="Griggs A."/>
            <person name="Gujja S."/>
            <person name="Hansen M."/>
            <person name="Howarth C."/>
            <person name="Imamovic A."/>
            <person name="Ireland A."/>
            <person name="Larimer J."/>
            <person name="McCowan C."/>
            <person name="Murphy C."/>
            <person name="Pearson M."/>
            <person name="Poon T.W."/>
            <person name="Priest M."/>
            <person name="Roberts A."/>
            <person name="Saif S."/>
            <person name="Shea T."/>
            <person name="Sisk P."/>
            <person name="Sykes S."/>
            <person name="Wortman J."/>
            <person name="Nusbaum C."/>
            <person name="Birren B."/>
        </authorList>
    </citation>
    <scope>NUCLEOTIDE SEQUENCE [LARGE SCALE GENOMIC DNA]</scope>
    <source>
        <strain evidence="7 8">CBS 617.96</strain>
    </source>
</reference>
<dbReference type="InterPro" id="IPR040442">
    <property type="entry name" value="Pyrv_kinase-like_dom_sf"/>
</dbReference>
<dbReference type="NCBIfam" id="TIGR01346">
    <property type="entry name" value="isocit_lyase"/>
    <property type="match status" value="1"/>
</dbReference>
<dbReference type="RefSeq" id="XP_007722323.1">
    <property type="nucleotide sequence ID" value="XM_007724133.1"/>
</dbReference>
<gene>
    <name evidence="7" type="ORF">A1O1_03227</name>
</gene>
<dbReference type="PIRSF" id="PIRSF001362">
    <property type="entry name" value="Isocit_lyase"/>
    <property type="match status" value="1"/>
</dbReference>
<dbReference type="HOGENOM" id="CLU_019214_2_2_1"/>
<dbReference type="AlphaFoldDB" id="W9ZJZ6"/>